<protein>
    <recommendedName>
        <fullName evidence="1">AB hydrolase-1 domain-containing protein</fullName>
    </recommendedName>
</protein>
<organism evidence="2 3">
    <name type="scientific">Chlamydomonas eustigma</name>
    <dbReference type="NCBI Taxonomy" id="1157962"/>
    <lineage>
        <taxon>Eukaryota</taxon>
        <taxon>Viridiplantae</taxon>
        <taxon>Chlorophyta</taxon>
        <taxon>core chlorophytes</taxon>
        <taxon>Chlorophyceae</taxon>
        <taxon>CS clade</taxon>
        <taxon>Chlamydomonadales</taxon>
        <taxon>Chlamydomonadaceae</taxon>
        <taxon>Chlamydomonas</taxon>
    </lineage>
</organism>
<keyword evidence="3" id="KW-1185">Reference proteome</keyword>
<dbReference type="EMBL" id="BEGY01000084">
    <property type="protein sequence ID" value="GAX82704.1"/>
    <property type="molecule type" value="Genomic_DNA"/>
</dbReference>
<dbReference type="InterPro" id="IPR029058">
    <property type="entry name" value="AB_hydrolase_fold"/>
</dbReference>
<accession>A0A250XI01</accession>
<evidence type="ECO:0000313" key="2">
    <source>
        <dbReference type="EMBL" id="GAX82704.1"/>
    </source>
</evidence>
<dbReference type="STRING" id="1157962.A0A250XI01"/>
<dbReference type="AlphaFoldDB" id="A0A250XI01"/>
<gene>
    <name evidence="2" type="ORF">CEUSTIGMA_g10130.t1</name>
</gene>
<evidence type="ECO:0000313" key="3">
    <source>
        <dbReference type="Proteomes" id="UP000232323"/>
    </source>
</evidence>
<dbReference type="OrthoDB" id="550291at2759"/>
<reference evidence="2 3" key="1">
    <citation type="submission" date="2017-08" db="EMBL/GenBank/DDBJ databases">
        <title>Acidophilic green algal genome provides insights into adaptation to an acidic environment.</title>
        <authorList>
            <person name="Hirooka S."/>
            <person name="Hirose Y."/>
            <person name="Kanesaki Y."/>
            <person name="Higuchi S."/>
            <person name="Fujiwara T."/>
            <person name="Onuma R."/>
            <person name="Era A."/>
            <person name="Ohbayashi R."/>
            <person name="Uzuka A."/>
            <person name="Nozaki H."/>
            <person name="Yoshikawa H."/>
            <person name="Miyagishima S.Y."/>
        </authorList>
    </citation>
    <scope>NUCLEOTIDE SEQUENCE [LARGE SCALE GENOMIC DNA]</scope>
    <source>
        <strain evidence="2 3">NIES-2499</strain>
    </source>
</reference>
<name>A0A250XI01_9CHLO</name>
<dbReference type="InterPro" id="IPR000073">
    <property type="entry name" value="AB_hydrolase_1"/>
</dbReference>
<dbReference type="PANTHER" id="PTHR43798">
    <property type="entry name" value="MONOACYLGLYCEROL LIPASE"/>
    <property type="match status" value="1"/>
</dbReference>
<dbReference type="Proteomes" id="UP000232323">
    <property type="component" value="Unassembled WGS sequence"/>
</dbReference>
<dbReference type="InterPro" id="IPR050266">
    <property type="entry name" value="AB_hydrolase_sf"/>
</dbReference>
<dbReference type="SUPFAM" id="SSF53474">
    <property type="entry name" value="alpha/beta-Hydrolases"/>
    <property type="match status" value="1"/>
</dbReference>
<sequence>MSILMSHHELGGTGPILLLLHGNGLNGGMMLPLARAVSSKFCCIALDLPGHGDSDAVPVTLNDLNIHEFVTALLAKIAALGLRGCFCFGHSLGGAVALLAEAVQPGTFAALYCWEPIVAPSDYRANLVALGARGLPLEDMAMKRRVRFASAEAGAASLSKKSPFNSFDEECTKLYFQHGTKKDAEGGVVLRCTREVEAAVYRCLMYPAALPCSSIRCPVILGVGGVQEGLHARLLPMAEATASRLPRASLVRFNGLSHFGPFEKPEVVGQSVIQAFSVMEQSASKL</sequence>
<comment type="caution">
    <text evidence="2">The sequence shown here is derived from an EMBL/GenBank/DDBJ whole genome shotgun (WGS) entry which is preliminary data.</text>
</comment>
<proteinExistence type="predicted"/>
<feature type="domain" description="AB hydrolase-1" evidence="1">
    <location>
        <begin position="17"/>
        <end position="268"/>
    </location>
</feature>
<dbReference type="Gene3D" id="3.40.50.1820">
    <property type="entry name" value="alpha/beta hydrolase"/>
    <property type="match status" value="1"/>
</dbReference>
<evidence type="ECO:0000259" key="1">
    <source>
        <dbReference type="Pfam" id="PF12697"/>
    </source>
</evidence>
<dbReference type="Pfam" id="PF12697">
    <property type="entry name" value="Abhydrolase_6"/>
    <property type="match status" value="1"/>
</dbReference>